<comment type="caution">
    <text evidence="1">The sequence shown here is derived from an EMBL/GenBank/DDBJ whole genome shotgun (WGS) entry which is preliminary data.</text>
</comment>
<evidence type="ECO:0000313" key="1">
    <source>
        <dbReference type="EMBL" id="EUJ42263.1"/>
    </source>
</evidence>
<reference evidence="1 2" key="1">
    <citation type="journal article" date="2014" name="Int. J. Syst. Evol. Microbiol.">
        <title>Listeria floridensis sp. nov., Listeria aquatica sp. nov., Listeria cornellensis sp. nov., Listeria riparia sp. nov. and Listeria grandensis sp. nov., from agricultural and natural environments.</title>
        <authorList>
            <person name="den Bakker H.C."/>
            <person name="Warchocki S."/>
            <person name="Wright E.M."/>
            <person name="Allred A.F."/>
            <person name="Ahlstrom C."/>
            <person name="Manuel C.S."/>
            <person name="Stasiewicz M.J."/>
            <person name="Burrell A."/>
            <person name="Roof S."/>
            <person name="Strawn L."/>
            <person name="Fortes E.D."/>
            <person name="Nightingale K.K."/>
            <person name="Kephart D."/>
            <person name="Wiedmann M."/>
        </authorList>
    </citation>
    <scope>NUCLEOTIDE SEQUENCE [LARGE SCALE GENOMIC DNA]</scope>
    <source>
        <strain evidence="1 2">FSL S10-1204</strain>
    </source>
</reference>
<sequence length="53" mass="6542">MHVVRLHRSLYPPREGLSDFFIWDDDFQKRRELNAPLEKILEDIWAILKKYEL</sequence>
<name>W7DAH3_9LIST</name>
<dbReference type="EMBL" id="AODL01000051">
    <property type="protein sequence ID" value="EUJ42263.1"/>
    <property type="molecule type" value="Genomic_DNA"/>
</dbReference>
<gene>
    <name evidence="1" type="ORF">PRIP_16897</name>
</gene>
<dbReference type="PATRIC" id="fig|1265816.5.peg.3331"/>
<dbReference type="AlphaFoldDB" id="W7DAH3"/>
<accession>W7DAH3</accession>
<proteinExistence type="predicted"/>
<evidence type="ECO:0000313" key="2">
    <source>
        <dbReference type="Proteomes" id="UP000019248"/>
    </source>
</evidence>
<organism evidence="1 2">
    <name type="scientific">Listeria riparia FSL S10-1204</name>
    <dbReference type="NCBI Taxonomy" id="1265816"/>
    <lineage>
        <taxon>Bacteria</taxon>
        <taxon>Bacillati</taxon>
        <taxon>Bacillota</taxon>
        <taxon>Bacilli</taxon>
        <taxon>Bacillales</taxon>
        <taxon>Listeriaceae</taxon>
        <taxon>Listeria</taxon>
    </lineage>
</organism>
<protein>
    <submittedName>
        <fullName evidence="1">Uncharacterized protein</fullName>
    </submittedName>
</protein>
<dbReference type="Proteomes" id="UP000019248">
    <property type="component" value="Unassembled WGS sequence"/>
</dbReference>
<keyword evidence="2" id="KW-1185">Reference proteome</keyword>